<keyword evidence="5" id="KW-0418">Kinase</keyword>
<organism evidence="8 9">
    <name type="scientific">Legionella feeleii</name>
    <dbReference type="NCBI Taxonomy" id="453"/>
    <lineage>
        <taxon>Bacteria</taxon>
        <taxon>Pseudomonadati</taxon>
        <taxon>Pseudomonadota</taxon>
        <taxon>Gammaproteobacteria</taxon>
        <taxon>Legionellales</taxon>
        <taxon>Legionellaceae</taxon>
        <taxon>Legionella</taxon>
    </lineage>
</organism>
<dbReference type="Proteomes" id="UP000254033">
    <property type="component" value="Unassembled WGS sequence"/>
</dbReference>
<dbReference type="InterPro" id="IPR051347">
    <property type="entry name" value="Circadian_clock_KaiC-rel"/>
</dbReference>
<dbReference type="RefSeq" id="WP_115176131.1">
    <property type="nucleotide sequence ID" value="NZ_UGNY01000001.1"/>
</dbReference>
<dbReference type="Pfam" id="PF06745">
    <property type="entry name" value="ATPase"/>
    <property type="match status" value="2"/>
</dbReference>
<dbReference type="InterPro" id="IPR027417">
    <property type="entry name" value="P-loop_NTPase"/>
</dbReference>
<evidence type="ECO:0000256" key="3">
    <source>
        <dbReference type="ARBA" id="ARBA00022679"/>
    </source>
</evidence>
<dbReference type="AlphaFoldDB" id="A0A378IX13"/>
<keyword evidence="4" id="KW-0677">Repeat</keyword>
<name>A0A378IX13_9GAMM</name>
<keyword evidence="6" id="KW-0378">Hydrolase</keyword>
<dbReference type="SUPFAM" id="SSF52540">
    <property type="entry name" value="P-loop containing nucleoside triphosphate hydrolases"/>
    <property type="match status" value="2"/>
</dbReference>
<feature type="domain" description="KaiC" evidence="7">
    <location>
        <begin position="238"/>
        <end position="469"/>
    </location>
</feature>
<dbReference type="InterPro" id="IPR030665">
    <property type="entry name" value="KaiC"/>
</dbReference>
<dbReference type="Gene3D" id="3.40.50.300">
    <property type="entry name" value="P-loop containing nucleotide triphosphate hydrolases"/>
    <property type="match status" value="2"/>
</dbReference>
<dbReference type="PIRSF" id="PIRSF039117">
    <property type="entry name" value="KaiC"/>
    <property type="match status" value="1"/>
</dbReference>
<dbReference type="GO" id="GO:0005524">
    <property type="term" value="F:ATP binding"/>
    <property type="evidence" value="ECO:0007669"/>
    <property type="project" value="InterPro"/>
</dbReference>
<dbReference type="PROSITE" id="PS51146">
    <property type="entry name" value="KAIC"/>
    <property type="match status" value="2"/>
</dbReference>
<evidence type="ECO:0000313" key="8">
    <source>
        <dbReference type="EMBL" id="STX39767.1"/>
    </source>
</evidence>
<dbReference type="GO" id="GO:0004674">
    <property type="term" value="F:protein serine/threonine kinase activity"/>
    <property type="evidence" value="ECO:0007669"/>
    <property type="project" value="UniProtKB-EC"/>
</dbReference>
<reference evidence="8 9" key="1">
    <citation type="submission" date="2018-06" db="EMBL/GenBank/DDBJ databases">
        <authorList>
            <consortium name="Pathogen Informatics"/>
            <person name="Doyle S."/>
        </authorList>
    </citation>
    <scope>NUCLEOTIDE SEQUENCE [LARGE SCALE GENOMIC DNA]</scope>
    <source>
        <strain evidence="8 9">NCTC11978</strain>
    </source>
</reference>
<accession>A0A378IX13</accession>
<evidence type="ECO:0000256" key="6">
    <source>
        <dbReference type="ARBA" id="ARBA00022801"/>
    </source>
</evidence>
<evidence type="ECO:0000313" key="9">
    <source>
        <dbReference type="Proteomes" id="UP000254033"/>
    </source>
</evidence>
<evidence type="ECO:0000256" key="2">
    <source>
        <dbReference type="ARBA" id="ARBA00022553"/>
    </source>
</evidence>
<dbReference type="NCBIfam" id="NF006799">
    <property type="entry name" value="PRK09302.1"/>
    <property type="match status" value="1"/>
</dbReference>
<keyword evidence="2" id="KW-0597">Phosphoprotein</keyword>
<feature type="domain" description="KaiC" evidence="7">
    <location>
        <begin position="2"/>
        <end position="237"/>
    </location>
</feature>
<dbReference type="InterPro" id="IPR003593">
    <property type="entry name" value="AAA+_ATPase"/>
</dbReference>
<evidence type="ECO:0000256" key="4">
    <source>
        <dbReference type="ARBA" id="ARBA00022737"/>
    </source>
</evidence>
<proteinExistence type="predicted"/>
<dbReference type="InterPro" id="IPR014774">
    <property type="entry name" value="KaiC-like_dom"/>
</dbReference>
<dbReference type="PANTHER" id="PTHR42926">
    <property type="match status" value="1"/>
</dbReference>
<dbReference type="EMBL" id="UGNY01000001">
    <property type="protein sequence ID" value="STX39767.1"/>
    <property type="molecule type" value="Genomic_DNA"/>
</dbReference>
<dbReference type="SMART" id="SM00382">
    <property type="entry name" value="AAA"/>
    <property type="match status" value="2"/>
</dbReference>
<dbReference type="EC" id="2.7.11.1" evidence="1"/>
<evidence type="ECO:0000259" key="7">
    <source>
        <dbReference type="PROSITE" id="PS51146"/>
    </source>
</evidence>
<sequence>MQKVSTGIVGLDKILKGGYPKEKPTLLKGGPGCGKTVFCLFFAYSNILNNRHVTYITCDEPPELIVKNMDQYGLSGSDSNKNGTLAVLDFRPNLTDTVSGGFELDAILMRIQSSLSGEDPVLIIDSLQNLLIGLETPNSQIDLLNIFTWCKEHRVTLLVTAPNESITEKDNYFEEYAADCVILLEQVICKKLMTRFLRVLKMRSSAHGTNQYPFLLTETGVSILPITDTSLTEQEKPSYLSTGISVLDKMFGGQGYLETSSIMISGSSGTAKSILAATLAASAAKQQKRVLYLSFEESPINFINNVKSAGINLNEAVENNMVSIHSLRTIEMGLEEHLIKIITIIEKIKPHLLIVDPITSFLDVGDSFEVKSILIRLISYAKYKNITFIFNQFVHEYAGYQDIIPASSLVDSWIKLALIESNGEFNRSLHIVKSRGNASSNQMKEFHVTNNGIVFEDPYVGEGGMIFGSRKIEKQVIDKKNKEFLAIQLESINKQIDLLEKADQKDNAPEYIERSIIIFNLLEKKQKIEMEIQRIESINLANKKWRK</sequence>
<protein>
    <recommendedName>
        <fullName evidence="1">non-specific serine/threonine protein kinase</fullName>
        <ecNumber evidence="1">2.7.11.1</ecNumber>
    </recommendedName>
</protein>
<evidence type="ECO:0000256" key="1">
    <source>
        <dbReference type="ARBA" id="ARBA00012513"/>
    </source>
</evidence>
<gene>
    <name evidence="8" type="primary">kaiC</name>
    <name evidence="8" type="ORF">NCTC11978_02973</name>
</gene>
<keyword evidence="3 8" id="KW-0808">Transferase</keyword>
<dbReference type="PANTHER" id="PTHR42926:SF1">
    <property type="entry name" value="CIRCADIAN CLOCK OSCILLATOR PROTEIN KAIC 1"/>
    <property type="match status" value="1"/>
</dbReference>
<evidence type="ECO:0000256" key="5">
    <source>
        <dbReference type="ARBA" id="ARBA00022777"/>
    </source>
</evidence>
<dbReference type="InterPro" id="IPR010624">
    <property type="entry name" value="KaiC_dom"/>
</dbReference>
<dbReference type="GO" id="GO:0016787">
    <property type="term" value="F:hydrolase activity"/>
    <property type="evidence" value="ECO:0007669"/>
    <property type="project" value="UniProtKB-KW"/>
</dbReference>